<organism evidence="1">
    <name type="scientific">marine sediment metagenome</name>
    <dbReference type="NCBI Taxonomy" id="412755"/>
    <lineage>
        <taxon>unclassified sequences</taxon>
        <taxon>metagenomes</taxon>
        <taxon>ecological metagenomes</taxon>
    </lineage>
</organism>
<protein>
    <submittedName>
        <fullName evidence="1">Uncharacterized protein</fullName>
    </submittedName>
</protein>
<comment type="caution">
    <text evidence="1">The sequence shown here is derived from an EMBL/GenBank/DDBJ whole genome shotgun (WGS) entry which is preliminary data.</text>
</comment>
<reference evidence="1" key="1">
    <citation type="journal article" date="2014" name="Front. Microbiol.">
        <title>High frequency of phylogenetically diverse reductive dehalogenase-homologous genes in deep subseafloor sedimentary metagenomes.</title>
        <authorList>
            <person name="Kawai M."/>
            <person name="Futagami T."/>
            <person name="Toyoda A."/>
            <person name="Takaki Y."/>
            <person name="Nishi S."/>
            <person name="Hori S."/>
            <person name="Arai W."/>
            <person name="Tsubouchi T."/>
            <person name="Morono Y."/>
            <person name="Uchiyama I."/>
            <person name="Ito T."/>
            <person name="Fujiyama A."/>
            <person name="Inagaki F."/>
            <person name="Takami H."/>
        </authorList>
    </citation>
    <scope>NUCLEOTIDE SEQUENCE</scope>
    <source>
        <strain evidence="1">Expedition CK06-06</strain>
    </source>
</reference>
<sequence length="32" mass="3303">MLRVLEVSLNPGVGGLGMNGRVERTGADASFV</sequence>
<proteinExistence type="predicted"/>
<accession>X1L2W2</accession>
<feature type="non-terminal residue" evidence="1">
    <location>
        <position position="32"/>
    </location>
</feature>
<dbReference type="AlphaFoldDB" id="X1L2W2"/>
<gene>
    <name evidence="1" type="ORF">S03H2_62132</name>
</gene>
<name>X1L2W2_9ZZZZ</name>
<dbReference type="EMBL" id="BARU01040159">
    <property type="protein sequence ID" value="GAH88483.1"/>
    <property type="molecule type" value="Genomic_DNA"/>
</dbReference>
<evidence type="ECO:0000313" key="1">
    <source>
        <dbReference type="EMBL" id="GAH88483.1"/>
    </source>
</evidence>